<evidence type="ECO:0000313" key="1">
    <source>
        <dbReference type="EMBL" id="KAJ1346820.1"/>
    </source>
</evidence>
<evidence type="ECO:0000313" key="2">
    <source>
        <dbReference type="Proteomes" id="UP001196413"/>
    </source>
</evidence>
<accession>A0AAD5LWL9</accession>
<gene>
    <name evidence="1" type="ORF">KIN20_001723</name>
</gene>
<name>A0AAD5LWL9_PARTN</name>
<keyword evidence="2" id="KW-1185">Reference proteome</keyword>
<dbReference type="AlphaFoldDB" id="A0AAD5LWL9"/>
<comment type="caution">
    <text evidence="1">The sequence shown here is derived from an EMBL/GenBank/DDBJ whole genome shotgun (WGS) entry which is preliminary data.</text>
</comment>
<proteinExistence type="predicted"/>
<organism evidence="1 2">
    <name type="scientific">Parelaphostrongylus tenuis</name>
    <name type="common">Meningeal worm</name>
    <dbReference type="NCBI Taxonomy" id="148309"/>
    <lineage>
        <taxon>Eukaryota</taxon>
        <taxon>Metazoa</taxon>
        <taxon>Ecdysozoa</taxon>
        <taxon>Nematoda</taxon>
        <taxon>Chromadorea</taxon>
        <taxon>Rhabditida</taxon>
        <taxon>Rhabditina</taxon>
        <taxon>Rhabditomorpha</taxon>
        <taxon>Strongyloidea</taxon>
        <taxon>Metastrongylidae</taxon>
        <taxon>Parelaphostrongylus</taxon>
    </lineage>
</organism>
<sequence>MEPRRETVNGSVAMVKTEIELILNNFHHSSHSITSENEGEPQLRYEATDTIKPAMMWLSKVMVINDSVHSFAMRHVAKEQNKKLSERTF</sequence>
<dbReference type="Proteomes" id="UP001196413">
    <property type="component" value="Unassembled WGS sequence"/>
</dbReference>
<protein>
    <submittedName>
        <fullName evidence="1">Uncharacterized protein</fullName>
    </submittedName>
</protein>
<reference evidence="1" key="1">
    <citation type="submission" date="2021-06" db="EMBL/GenBank/DDBJ databases">
        <title>Parelaphostrongylus tenuis whole genome reference sequence.</title>
        <authorList>
            <person name="Garwood T.J."/>
            <person name="Larsen P.A."/>
            <person name="Fountain-Jones N.M."/>
            <person name="Garbe J.R."/>
            <person name="Macchietto M.G."/>
            <person name="Kania S.A."/>
            <person name="Gerhold R.W."/>
            <person name="Richards J.E."/>
            <person name="Wolf T.M."/>
        </authorList>
    </citation>
    <scope>NUCLEOTIDE SEQUENCE</scope>
    <source>
        <strain evidence="1">MNPRO001-30</strain>
        <tissue evidence="1">Meninges</tissue>
    </source>
</reference>
<dbReference type="EMBL" id="JAHQIW010000226">
    <property type="protein sequence ID" value="KAJ1346820.1"/>
    <property type="molecule type" value="Genomic_DNA"/>
</dbReference>